<sequence>MRKLILSTALAIFSASAYAQNTPANDCTPDQNKPAVGTTYTYQVSIPTANGFTGNGKYHWYITQQTDLLGGRKIENTNNFFSVGSAADKASYNDENNTKNPLELTWKADALTTNDPFYLVVKYTEEKDNCQTSNIKAIKIKPLNNFKLNVTPVKDENGTAFTSGQERICAADITSATIIGEKVKYVYGKTTLYYKVEMSGFTGNWKPTISLPQLLGHTKTETDATNRTYESIEWKTGTNAFQTFSNSFNVSSQITNLTTDNPTTENSFILKVVIDNGTYEGLTEENVTLSSKGNMILADGNLGARDVDDNCGEITNDANNRKANQIILARPTVNAQSGEFIIQIQ</sequence>
<feature type="signal peptide" evidence="1">
    <location>
        <begin position="1"/>
        <end position="19"/>
    </location>
</feature>
<evidence type="ECO:0000313" key="2">
    <source>
        <dbReference type="EMBL" id="CEN33482.1"/>
    </source>
</evidence>
<keyword evidence="1" id="KW-0732">Signal</keyword>
<gene>
    <name evidence="2" type="ORF">CCYN74_10023</name>
</gene>
<evidence type="ECO:0000256" key="1">
    <source>
        <dbReference type="SAM" id="SignalP"/>
    </source>
</evidence>
<dbReference type="AlphaFoldDB" id="A0A0B7HWE4"/>
<evidence type="ECO:0008006" key="4">
    <source>
        <dbReference type="Google" id="ProtNLM"/>
    </source>
</evidence>
<name>A0A0B7HWE4_9FLAO</name>
<protein>
    <recommendedName>
        <fullName evidence="4">Adhesin</fullName>
    </recommendedName>
</protein>
<dbReference type="Proteomes" id="UP000038083">
    <property type="component" value="Unassembled WGS sequence"/>
</dbReference>
<reference evidence="2 3" key="1">
    <citation type="submission" date="2015-01" db="EMBL/GenBank/DDBJ databases">
        <authorList>
            <person name="MANFREDI Pablo"/>
        </authorList>
    </citation>
    <scope>NUCLEOTIDE SEQUENCE [LARGE SCALE GENOMIC DNA]</scope>
    <source>
        <strain evidence="2 3">Ccy74</strain>
    </source>
</reference>
<accession>A0A0B7HWE4</accession>
<organism evidence="2 3">
    <name type="scientific">Capnocytophaga cynodegmi</name>
    <dbReference type="NCBI Taxonomy" id="28189"/>
    <lineage>
        <taxon>Bacteria</taxon>
        <taxon>Pseudomonadati</taxon>
        <taxon>Bacteroidota</taxon>
        <taxon>Flavobacteriia</taxon>
        <taxon>Flavobacteriales</taxon>
        <taxon>Flavobacteriaceae</taxon>
        <taxon>Capnocytophaga</taxon>
    </lineage>
</organism>
<evidence type="ECO:0000313" key="3">
    <source>
        <dbReference type="Proteomes" id="UP000038083"/>
    </source>
</evidence>
<feature type="chain" id="PRO_5009757872" description="Adhesin" evidence="1">
    <location>
        <begin position="20"/>
        <end position="345"/>
    </location>
</feature>
<proteinExistence type="predicted"/>
<dbReference type="RefSeq" id="WP_018279331.1">
    <property type="nucleotide sequence ID" value="NZ_CDOF01000068.1"/>
</dbReference>
<dbReference type="OrthoDB" id="1151507at2"/>
<dbReference type="EMBL" id="CDOG01000001">
    <property type="protein sequence ID" value="CEN33482.1"/>
    <property type="molecule type" value="Genomic_DNA"/>
</dbReference>